<keyword evidence="6 12" id="KW-0548">Nucleotidyltransferase</keyword>
<dbReference type="AlphaFoldDB" id="C0C5X4"/>
<accession>C0C5X4</accession>
<reference evidence="12" key="2">
    <citation type="submission" date="2013-06" db="EMBL/GenBank/DDBJ databases">
        <title>Draft genome sequence of Clostridium hylemonae (DSM 15053).</title>
        <authorList>
            <person name="Sudarsanam P."/>
            <person name="Ley R."/>
            <person name="Guruge J."/>
            <person name="Turnbaugh P.J."/>
            <person name="Mahowald M."/>
            <person name="Liep D."/>
            <person name="Gordon J."/>
        </authorList>
    </citation>
    <scope>NUCLEOTIDE SEQUENCE</scope>
    <source>
        <strain evidence="12">DSM 15053</strain>
    </source>
</reference>
<evidence type="ECO:0000313" key="12">
    <source>
        <dbReference type="EMBL" id="EEG72508.1"/>
    </source>
</evidence>
<evidence type="ECO:0000256" key="10">
    <source>
        <dbReference type="ARBA" id="ARBA00049244"/>
    </source>
</evidence>
<dbReference type="HOGENOM" id="CLU_001600_0_0_9"/>
<evidence type="ECO:0000256" key="6">
    <source>
        <dbReference type="ARBA" id="ARBA00022695"/>
    </source>
</evidence>
<dbReference type="EC" id="2.7.7.7" evidence="3"/>
<evidence type="ECO:0000256" key="7">
    <source>
        <dbReference type="ARBA" id="ARBA00022705"/>
    </source>
</evidence>
<evidence type="ECO:0000256" key="4">
    <source>
        <dbReference type="ARBA" id="ARBA00019114"/>
    </source>
</evidence>
<dbReference type="InterPro" id="IPR003141">
    <property type="entry name" value="Pol/His_phosphatase_N"/>
</dbReference>
<dbReference type="GO" id="GO:0006260">
    <property type="term" value="P:DNA replication"/>
    <property type="evidence" value="ECO:0007669"/>
    <property type="project" value="UniProtKB-KW"/>
</dbReference>
<dbReference type="Pfam" id="PF02811">
    <property type="entry name" value="PHP"/>
    <property type="match status" value="1"/>
</dbReference>
<dbReference type="PANTHER" id="PTHR32294">
    <property type="entry name" value="DNA POLYMERASE III SUBUNIT ALPHA"/>
    <property type="match status" value="1"/>
</dbReference>
<dbReference type="CDD" id="cd04485">
    <property type="entry name" value="DnaE_OBF"/>
    <property type="match status" value="1"/>
</dbReference>
<comment type="subcellular location">
    <subcellularLocation>
        <location evidence="1">Cytoplasm</location>
    </subcellularLocation>
</comment>
<dbReference type="GO" id="GO:0008408">
    <property type="term" value="F:3'-5' exonuclease activity"/>
    <property type="evidence" value="ECO:0007669"/>
    <property type="project" value="InterPro"/>
</dbReference>
<evidence type="ECO:0000313" key="13">
    <source>
        <dbReference type="Proteomes" id="UP000004893"/>
    </source>
</evidence>
<dbReference type="Gene3D" id="1.10.10.1600">
    <property type="entry name" value="Bacterial DNA polymerase III alpha subunit, thumb domain"/>
    <property type="match status" value="1"/>
</dbReference>
<dbReference type="InterPro" id="IPR004013">
    <property type="entry name" value="PHP_dom"/>
</dbReference>
<dbReference type="InterPro" id="IPR004365">
    <property type="entry name" value="NA-bd_OB_tRNA"/>
</dbReference>
<evidence type="ECO:0000256" key="9">
    <source>
        <dbReference type="ARBA" id="ARBA00025611"/>
    </source>
</evidence>
<sequence>MSFAHLHVHTEYSLLDGSNKIKECISRVKELGMDSVAITDHGVMFGVIDFYRAAKEAGVKPVLGCEVYVAPGSRFDKEAGGSGEDRYYHLVLLAENDMGYHNLMKLVSRGFTEGYYYKPRVDLELLEEYHEGIIALSACLAGEVQRNIMRGMYSEAKAAAQRYEGIFGEGNFFLELQDHGMQEQKMVNQSLLRLSQETGIELVATNDIHYTYEDDVKPHDILLCLQTGKKLADEDRMRYEGGQYYIKSEEEMRRLFPYALQALENTQKIADRCNVEIEFGVTKLPKYDVPEGYTSWEYLRKLCFEGLKRRYPDGEEALAERLEYELSVIQSMGYVDYFLIVWDFIKYAKDHDIIVGPGRGSAAGSIVSYCLDITSIDPIKYQLLFERFLNPERVSMPDIDIDFCFERRQEVIDYVVEKYGSDRVVQIVTFGTLAARGVIRDVGRVMDLPYAFVDNIAKMVPTELNMTLERALAMNPELRRVYQEDEQVRELIDMSKRLEGLPRHTSMHAAGVVISQKAVDEYVPLSLGSDGSVTTQFTMTTLEELGLLKMDFLGLRTLTVIQNAAQLAGVSTGQPIDMDNIDYDDKKVLSSIGTGRTDGIFQLESGGMKSFMKELKPQSLEDIIAGISLYRPGPMDFIPQYIKGKNNAQSITYDCPQLEPILAPTYGCIVYQEQVMQIVRDLAGYTLGRSDLLRRAMSKKKGDVMKKERQNFVYGNEEEGVPGCIKNGIDEKTANKIYDEMIDFAKYAFNKSHAAAYAVVSYQTAWLKYYYPVEFMAALMTSCIDNPGKVAEYIYTCRQQMGIEIMPPDINKGLGNFTVENGRIRYGLAAIKSIGRPVIDAIVSERGAGGPFKTLKDFIERMSGKEVNKRTLENFIKSGAFDSLGGTRKQFMIIYVQILDQVNQERKYSMTGQMTLFDMVDEDQKAEFDIPLPDVGEYEKENLLSFEKEVLGIYLSGHPMEEYEEKWKKSITRTTLDFQLDEETGQTKVHDGAQEVVGGIIADKTIKYTKNNKTMAFLTLEDLAGTVEVVVFPKVYEKHQRYLTEENKVFVKGRVSEEDEAASKLICDDIVPFEQTKKELWLQYDNKAAFLAREAELYDLIKESDGDDQVVIYCKAEKAVKRLPRSRNICVEPGILSRLTNYLGESCVKVIEKPIENIS</sequence>
<dbReference type="GO" id="GO:0003676">
    <property type="term" value="F:nucleic acid binding"/>
    <property type="evidence" value="ECO:0007669"/>
    <property type="project" value="InterPro"/>
</dbReference>
<dbReference type="InterPro" id="IPR016195">
    <property type="entry name" value="Pol/histidinol_Pase-like"/>
</dbReference>
<comment type="similarity">
    <text evidence="2">Belongs to the DNA polymerase type-C family. DnaE subfamily.</text>
</comment>
<dbReference type="RefSeq" id="WP_006444857.1">
    <property type="nucleotide sequence ID" value="NZ_CP036524.1"/>
</dbReference>
<name>C0C5X4_9FIRM</name>
<protein>
    <recommendedName>
        <fullName evidence="4">DNA polymerase III subunit alpha</fullName>
        <ecNumber evidence="3">2.7.7.7</ecNumber>
    </recommendedName>
</protein>
<dbReference type="PANTHER" id="PTHR32294:SF0">
    <property type="entry name" value="DNA POLYMERASE III SUBUNIT ALPHA"/>
    <property type="match status" value="1"/>
</dbReference>
<evidence type="ECO:0000256" key="3">
    <source>
        <dbReference type="ARBA" id="ARBA00012417"/>
    </source>
</evidence>
<evidence type="ECO:0000256" key="1">
    <source>
        <dbReference type="ARBA" id="ARBA00004496"/>
    </source>
</evidence>
<dbReference type="STRING" id="553973.CLOHYLEM_07511"/>
<keyword evidence="8" id="KW-0239">DNA-directed DNA polymerase</keyword>
<dbReference type="Gene3D" id="3.20.20.140">
    <property type="entry name" value="Metal-dependent hydrolases"/>
    <property type="match status" value="1"/>
</dbReference>
<evidence type="ECO:0000259" key="11">
    <source>
        <dbReference type="SMART" id="SM00481"/>
    </source>
</evidence>
<dbReference type="Pfam" id="PF14579">
    <property type="entry name" value="HHH_6"/>
    <property type="match status" value="1"/>
</dbReference>
<dbReference type="InterPro" id="IPR041931">
    <property type="entry name" value="DNA_pol3_alpha_thumb_dom"/>
</dbReference>
<reference evidence="12" key="1">
    <citation type="submission" date="2009-02" db="EMBL/GenBank/DDBJ databases">
        <authorList>
            <person name="Fulton L."/>
            <person name="Clifton S."/>
            <person name="Fulton B."/>
            <person name="Xu J."/>
            <person name="Minx P."/>
            <person name="Pepin K.H."/>
            <person name="Johnson M."/>
            <person name="Bhonagiri V."/>
            <person name="Nash W.E."/>
            <person name="Mardis E.R."/>
            <person name="Wilson R.K."/>
        </authorList>
    </citation>
    <scope>NUCLEOTIDE SEQUENCE [LARGE SCALE GENOMIC DNA]</scope>
    <source>
        <strain evidence="12">DSM 15053</strain>
    </source>
</reference>
<organism evidence="12 13">
    <name type="scientific">[Clostridium] hylemonae DSM 15053</name>
    <dbReference type="NCBI Taxonomy" id="553973"/>
    <lineage>
        <taxon>Bacteria</taxon>
        <taxon>Bacillati</taxon>
        <taxon>Bacillota</taxon>
        <taxon>Clostridia</taxon>
        <taxon>Lachnospirales</taxon>
        <taxon>Lachnospiraceae</taxon>
    </lineage>
</organism>
<dbReference type="SMART" id="SM00481">
    <property type="entry name" value="POLIIIAc"/>
    <property type="match status" value="1"/>
</dbReference>
<dbReference type="OrthoDB" id="9803237at2"/>
<dbReference type="NCBIfam" id="TIGR00594">
    <property type="entry name" value="polc"/>
    <property type="match status" value="1"/>
</dbReference>
<feature type="domain" description="Polymerase/histidinol phosphatase N-terminal" evidence="11">
    <location>
        <begin position="4"/>
        <end position="71"/>
    </location>
</feature>
<evidence type="ECO:0000256" key="2">
    <source>
        <dbReference type="ARBA" id="ARBA00009496"/>
    </source>
</evidence>
<dbReference type="GO" id="GO:0003887">
    <property type="term" value="F:DNA-directed DNA polymerase activity"/>
    <property type="evidence" value="ECO:0007669"/>
    <property type="project" value="UniProtKB-KW"/>
</dbReference>
<dbReference type="EMBL" id="ABYI02000041">
    <property type="protein sequence ID" value="EEG72508.1"/>
    <property type="molecule type" value="Genomic_DNA"/>
</dbReference>
<dbReference type="NCBIfam" id="NF005298">
    <property type="entry name" value="PRK06826.1"/>
    <property type="match status" value="1"/>
</dbReference>
<evidence type="ECO:0000256" key="8">
    <source>
        <dbReference type="ARBA" id="ARBA00022932"/>
    </source>
</evidence>
<dbReference type="InterPro" id="IPR011708">
    <property type="entry name" value="DNA_pol3_alpha_NTPase_dom"/>
</dbReference>
<dbReference type="CDD" id="cd12113">
    <property type="entry name" value="PHP_PolIIIA_DnaE3"/>
    <property type="match status" value="1"/>
</dbReference>
<keyword evidence="13" id="KW-1185">Reference proteome</keyword>
<evidence type="ECO:0000256" key="5">
    <source>
        <dbReference type="ARBA" id="ARBA00022679"/>
    </source>
</evidence>
<dbReference type="InterPro" id="IPR040982">
    <property type="entry name" value="DNA_pol3_finger"/>
</dbReference>
<dbReference type="NCBIfam" id="NF004226">
    <property type="entry name" value="PRK05673.1"/>
    <property type="match status" value="1"/>
</dbReference>
<comment type="caution">
    <text evidence="12">The sequence shown here is derived from an EMBL/GenBank/DDBJ whole genome shotgun (WGS) entry which is preliminary data.</text>
</comment>
<dbReference type="Proteomes" id="UP000004893">
    <property type="component" value="Unassembled WGS sequence"/>
</dbReference>
<dbReference type="Pfam" id="PF17657">
    <property type="entry name" value="DNA_pol3_finger"/>
    <property type="match status" value="1"/>
</dbReference>
<dbReference type="eggNOG" id="COG0587">
    <property type="taxonomic scope" value="Bacteria"/>
</dbReference>
<keyword evidence="5 12" id="KW-0808">Transferase</keyword>
<comment type="catalytic activity">
    <reaction evidence="10">
        <text>DNA(n) + a 2'-deoxyribonucleoside 5'-triphosphate = DNA(n+1) + diphosphate</text>
        <dbReference type="Rhea" id="RHEA:22508"/>
        <dbReference type="Rhea" id="RHEA-COMP:17339"/>
        <dbReference type="Rhea" id="RHEA-COMP:17340"/>
        <dbReference type="ChEBI" id="CHEBI:33019"/>
        <dbReference type="ChEBI" id="CHEBI:61560"/>
        <dbReference type="ChEBI" id="CHEBI:173112"/>
        <dbReference type="EC" id="2.7.7.7"/>
    </reaction>
</comment>
<dbReference type="Gene3D" id="1.10.150.870">
    <property type="match status" value="1"/>
</dbReference>
<dbReference type="GO" id="GO:0005737">
    <property type="term" value="C:cytoplasm"/>
    <property type="evidence" value="ECO:0007669"/>
    <property type="project" value="UniProtKB-SubCell"/>
</dbReference>
<dbReference type="Pfam" id="PF07733">
    <property type="entry name" value="DNA_pol3_alpha"/>
    <property type="match status" value="1"/>
</dbReference>
<gene>
    <name evidence="12" type="ORF">CLOHYLEM_07511</name>
</gene>
<dbReference type="SUPFAM" id="SSF89550">
    <property type="entry name" value="PHP domain-like"/>
    <property type="match status" value="1"/>
</dbReference>
<dbReference type="InterPro" id="IPR029460">
    <property type="entry name" value="DNAPol_HHH"/>
</dbReference>
<dbReference type="InterPro" id="IPR004805">
    <property type="entry name" value="DnaE2/DnaE/PolC"/>
</dbReference>
<keyword evidence="7" id="KW-0235">DNA replication</keyword>
<dbReference type="Pfam" id="PF01336">
    <property type="entry name" value="tRNA_anti-codon"/>
    <property type="match status" value="1"/>
</dbReference>
<proteinExistence type="inferred from homology"/>
<comment type="function">
    <text evidence="9">DNA polymerase III is a complex, multichain enzyme responsible for most of the replicative synthesis in bacteria. This DNA polymerase also exhibits 3' to 5' exonuclease activity. The alpha chain is the DNA polymerase.</text>
</comment>